<dbReference type="GeneID" id="78820410"/>
<name>A0ABD5Y3X2_9EURY</name>
<evidence type="ECO:0000313" key="2">
    <source>
        <dbReference type="EMBL" id="MFC7140132.1"/>
    </source>
</evidence>
<protein>
    <submittedName>
        <fullName evidence="2">Uncharacterized protein</fullName>
    </submittedName>
</protein>
<keyword evidence="3" id="KW-1185">Reference proteome</keyword>
<evidence type="ECO:0000256" key="1">
    <source>
        <dbReference type="SAM" id="MobiDB-lite"/>
    </source>
</evidence>
<feature type="region of interest" description="Disordered" evidence="1">
    <location>
        <begin position="130"/>
        <end position="172"/>
    </location>
</feature>
<gene>
    <name evidence="2" type="ORF">ACFQMA_09845</name>
</gene>
<dbReference type="EMBL" id="JBHTAS010000001">
    <property type="protein sequence ID" value="MFC7140132.1"/>
    <property type="molecule type" value="Genomic_DNA"/>
</dbReference>
<organism evidence="2 3">
    <name type="scientific">Halosimplex aquaticum</name>
    <dbReference type="NCBI Taxonomy" id="3026162"/>
    <lineage>
        <taxon>Archaea</taxon>
        <taxon>Methanobacteriati</taxon>
        <taxon>Methanobacteriota</taxon>
        <taxon>Stenosarchaea group</taxon>
        <taxon>Halobacteria</taxon>
        <taxon>Halobacteriales</taxon>
        <taxon>Haloarculaceae</taxon>
        <taxon>Halosimplex</taxon>
    </lineage>
</organism>
<proteinExistence type="predicted"/>
<reference evidence="2 3" key="1">
    <citation type="journal article" date="2019" name="Int. J. Syst. Evol. Microbiol.">
        <title>The Global Catalogue of Microorganisms (GCM) 10K type strain sequencing project: providing services to taxonomists for standard genome sequencing and annotation.</title>
        <authorList>
            <consortium name="The Broad Institute Genomics Platform"/>
            <consortium name="The Broad Institute Genome Sequencing Center for Infectious Disease"/>
            <person name="Wu L."/>
            <person name="Ma J."/>
        </authorList>
    </citation>
    <scope>NUCLEOTIDE SEQUENCE [LARGE SCALE GENOMIC DNA]</scope>
    <source>
        <strain evidence="2 3">XZYJT29</strain>
    </source>
</reference>
<comment type="caution">
    <text evidence="2">The sequence shown here is derived from an EMBL/GenBank/DDBJ whole genome shotgun (WGS) entry which is preliminary data.</text>
</comment>
<evidence type="ECO:0000313" key="3">
    <source>
        <dbReference type="Proteomes" id="UP001596432"/>
    </source>
</evidence>
<sequence length="172" mass="18075">MTGADGTVQRVVLLVPLVGSAAALSGCIGIGDSASYDVTVRNDDDAAHEVTVEFDRGRSYPVRNWTRSVESGATASIDGVLHSSDWPYGFFLHVFVDGDHVNTTSHRLDGDVTLVVGESGDVTANATEVLTDERPKRRYGTESGRSTAADEPTGTTAPGDPGAAPSRLRSPE</sequence>
<dbReference type="AlphaFoldDB" id="A0ABD5Y3X2"/>
<accession>A0ABD5Y3X2</accession>
<dbReference type="RefSeq" id="WP_274325699.1">
    <property type="nucleotide sequence ID" value="NZ_CP118158.1"/>
</dbReference>
<dbReference type="Proteomes" id="UP001596432">
    <property type="component" value="Unassembled WGS sequence"/>
</dbReference>